<dbReference type="InterPro" id="IPR000639">
    <property type="entry name" value="Epox_hydrolase-like"/>
</dbReference>
<dbReference type="PANTHER" id="PTHR43798">
    <property type="entry name" value="MONOACYLGLYCEROL LIPASE"/>
    <property type="match status" value="1"/>
</dbReference>
<sequence length="277" mass="31091">MAAIDLYADIRGEGMPILCLHGHPGNSQSLSVFTDALSPHYRTISPDLRGYGRSHTSTPFSMEAHLEDLEALLTRLNLHQFWLLGWSLGGILALELALRHPEQVLGIIGVATAARPRSDHPPVSRAMLAYSALAGISNALLPGRQWIIDHWGRRSLFRYLVSRQIPAVYRYLAREGISAYLGTTPLARRALSQALQGGYDRRSQLSQLHCPCLWLIGEADRHITPASSHETARLLPHCDVRVYEETAHLFPWEVPHLVRQDILTWLTHPERQALGYI</sequence>
<dbReference type="Proteomes" id="UP001056708">
    <property type="component" value="Chromosome"/>
</dbReference>
<dbReference type="InterPro" id="IPR029058">
    <property type="entry name" value="AB_hydrolase_fold"/>
</dbReference>
<dbReference type="RefSeq" id="WP_252663005.1">
    <property type="nucleotide sequence ID" value="NZ_CP098611.1"/>
</dbReference>
<evidence type="ECO:0000313" key="3">
    <source>
        <dbReference type="Proteomes" id="UP001056708"/>
    </source>
</evidence>
<keyword evidence="3" id="KW-1185">Reference proteome</keyword>
<feature type="domain" description="AB hydrolase-1" evidence="1">
    <location>
        <begin position="16"/>
        <end position="253"/>
    </location>
</feature>
<dbReference type="InterPro" id="IPR000073">
    <property type="entry name" value="AB_hydrolase_1"/>
</dbReference>
<name>A0ABY5AP56_9CYAN</name>
<evidence type="ECO:0000259" key="1">
    <source>
        <dbReference type="Pfam" id="PF00561"/>
    </source>
</evidence>
<dbReference type="GO" id="GO:0016787">
    <property type="term" value="F:hydrolase activity"/>
    <property type="evidence" value="ECO:0007669"/>
    <property type="project" value="UniProtKB-KW"/>
</dbReference>
<organism evidence="2 3">
    <name type="scientific">Phormidium yuhuli AB48</name>
    <dbReference type="NCBI Taxonomy" id="2940671"/>
    <lineage>
        <taxon>Bacteria</taxon>
        <taxon>Bacillati</taxon>
        <taxon>Cyanobacteriota</taxon>
        <taxon>Cyanophyceae</taxon>
        <taxon>Oscillatoriophycideae</taxon>
        <taxon>Oscillatoriales</taxon>
        <taxon>Oscillatoriaceae</taxon>
        <taxon>Phormidium</taxon>
        <taxon>Phormidium yuhuli</taxon>
    </lineage>
</organism>
<dbReference type="InterPro" id="IPR050266">
    <property type="entry name" value="AB_hydrolase_sf"/>
</dbReference>
<dbReference type="SUPFAM" id="SSF53474">
    <property type="entry name" value="alpha/beta-Hydrolases"/>
    <property type="match status" value="1"/>
</dbReference>
<dbReference type="PRINTS" id="PR00412">
    <property type="entry name" value="EPOXHYDRLASE"/>
</dbReference>
<dbReference type="PRINTS" id="PR00111">
    <property type="entry name" value="ABHYDROLASE"/>
</dbReference>
<keyword evidence="2" id="KW-0378">Hydrolase</keyword>
<gene>
    <name evidence="2" type="ORF">NEA10_19490</name>
</gene>
<protein>
    <submittedName>
        <fullName evidence="2">Alpha/beta hydrolase</fullName>
    </submittedName>
</protein>
<dbReference type="Gene3D" id="3.40.50.1820">
    <property type="entry name" value="alpha/beta hydrolase"/>
    <property type="match status" value="1"/>
</dbReference>
<proteinExistence type="predicted"/>
<accession>A0ABY5AP56</accession>
<dbReference type="EMBL" id="CP098611">
    <property type="protein sequence ID" value="USR90979.1"/>
    <property type="molecule type" value="Genomic_DNA"/>
</dbReference>
<evidence type="ECO:0000313" key="2">
    <source>
        <dbReference type="EMBL" id="USR90979.1"/>
    </source>
</evidence>
<reference evidence="2" key="1">
    <citation type="submission" date="2022-06" db="EMBL/GenBank/DDBJ databases">
        <title>Genome sequence of Phormidium yuhuli AB48 isolated from an industrial photobioreactor environment.</title>
        <authorList>
            <person name="Qiu Y."/>
            <person name="Noonan A.J.C."/>
            <person name="Dofher K."/>
            <person name="Koch M."/>
            <person name="Kieft B."/>
            <person name="Lin X."/>
            <person name="Ziels R.M."/>
            <person name="Hallam S.J."/>
        </authorList>
    </citation>
    <scope>NUCLEOTIDE SEQUENCE</scope>
    <source>
        <strain evidence="2">AB48</strain>
    </source>
</reference>
<dbReference type="Pfam" id="PF00561">
    <property type="entry name" value="Abhydrolase_1"/>
    <property type="match status" value="1"/>
</dbReference>